<dbReference type="PANTHER" id="PTHR10199:SF78">
    <property type="entry name" value="THROMBOSPONDIN-1"/>
    <property type="match status" value="1"/>
</dbReference>
<sequence>MFCGIFLLLMLWSCEGSQDDNSVYDLFELAQVNRLNNGVRMVKGQDPYSIAYKILNAEMIPQFPDSSLRDLLDSIQAERGFLLLLNLKQLKNSRGNILTIEKKDGSGAIFEIISNGRQNSLDVVYSTMNHKHTVSIEDADLATGQWKNITLFIQDDQVQLYVGCDEINVSEMEVSIQKVLTQGVADIARLRIAKGAPGDRFMVRAKVFKLSPFSPLSLFPQAEDSLLLREEINSRNGMCMHNGIVYKDKDEWTVDVCTECTCQNSATVCRKISCPLIPCANATVPDGECCPRCGTQSDYAEDGWSPWSTWTHCSVTCGRGIQQRGRSCDRINSNCEGTSVQTRDCYPQECDKRFKQDGGWSHWSPWSSCSVTCGEGVITRIRLCNSPTPQMGGMDCQGEGRQTEICQKSPCPINGGWGPWSPWDTCTVTCGGGIQSRKRLCSDPVPKYGGKDCIGDGAMSQVCNKQDCPIDGCLSNPCFPSTKCISFPDGSFKCGRCPLGYTGNGITCKDIDECKEVPDACYTHNGIHRCENSEPGYNCLPCPTRFSGTQPFGRGVEQATAKKQVCQPRNPCLDGSHDCHKNAKCMYLGVYSESMFRCECKPGYAGNGHICGEDTDLDGWPNTDLVCVENATYHCKKDNCPNLPNSGQEDHDKDGLGDECDHDDDNDGILDIMDNCPRLYNPAQYDADRDDVGDRCDNCVYEANTDQTDTDNNGEGDACAVDIDGDGILNENDNCPYVYNVDQRDTDRDGVGDHCDNCPLEHNPDQIDSDSDRIGDKCDNNQDIDEDGHQNNLDNCPYIPNANQVDHDKDDNCRLAYNPDQIDSDGNGRGDVCKDDFDQDSILDIYDVCPENFAISETDFRRFQMVPLDPKGTSQIDPNWVVRHQGKELVQTVNCDPGIAVGYDEFSAVDFSGTFFINTERDDDYAGFVFGYQSSSRFYTVMWKQITQTYWSNTPTRAQGYSGLSIKVVNSTTGPGEHLRNALWHTGDTAGQVRTLWHDPKNIGWKDFTAYRWHLTHRPKTGLIRVVMYEGKRIMADSGNIYDKTYAGGRLGLYVFSQEMVYFSDLKYECRGKHIFFIL</sequence>
<dbReference type="InterPro" id="IPR024731">
    <property type="entry name" value="NELL2-like_EGF"/>
</dbReference>
<dbReference type="Gene3D" id="6.20.200.20">
    <property type="match status" value="1"/>
</dbReference>
<reference evidence="16" key="2">
    <citation type="submission" date="2025-09" db="UniProtKB">
        <authorList>
            <consortium name="Ensembl"/>
        </authorList>
    </citation>
    <scope>IDENTIFICATION</scope>
</reference>
<keyword evidence="8" id="KW-1015">Disulfide bond</keyword>
<keyword evidence="5" id="KW-0677">Repeat</keyword>
<dbReference type="SUPFAM" id="SSF103647">
    <property type="entry name" value="TSP type-3 repeat"/>
    <property type="match status" value="3"/>
</dbReference>
<dbReference type="FunFam" id="2.10.25.10:FF:000027">
    <property type="entry name" value="Thrombospondin 3"/>
    <property type="match status" value="1"/>
</dbReference>
<dbReference type="PROSITE" id="PS01208">
    <property type="entry name" value="VWFC_1"/>
    <property type="match status" value="1"/>
</dbReference>
<evidence type="ECO:0000256" key="12">
    <source>
        <dbReference type="SAM" id="SignalP"/>
    </source>
</evidence>
<evidence type="ECO:0000256" key="7">
    <source>
        <dbReference type="ARBA" id="ARBA00022889"/>
    </source>
</evidence>
<evidence type="ECO:0000256" key="4">
    <source>
        <dbReference type="ARBA" id="ARBA00022729"/>
    </source>
</evidence>
<dbReference type="OMA" id="LTNKGCK"/>
<organism evidence="16 17">
    <name type="scientific">Mola mola</name>
    <name type="common">Ocean sunfish</name>
    <name type="synonym">Tetraodon mola</name>
    <dbReference type="NCBI Taxonomy" id="94237"/>
    <lineage>
        <taxon>Eukaryota</taxon>
        <taxon>Metazoa</taxon>
        <taxon>Chordata</taxon>
        <taxon>Craniata</taxon>
        <taxon>Vertebrata</taxon>
        <taxon>Euteleostomi</taxon>
        <taxon>Actinopterygii</taxon>
        <taxon>Neopterygii</taxon>
        <taxon>Teleostei</taxon>
        <taxon>Neoteleostei</taxon>
        <taxon>Acanthomorphata</taxon>
        <taxon>Eupercaria</taxon>
        <taxon>Tetraodontiformes</taxon>
        <taxon>Molidae</taxon>
        <taxon>Mola</taxon>
    </lineage>
</organism>
<feature type="signal peptide" evidence="12">
    <location>
        <begin position="1"/>
        <end position="16"/>
    </location>
</feature>
<dbReference type="Pfam" id="PF00090">
    <property type="entry name" value="TSP_1"/>
    <property type="match status" value="3"/>
</dbReference>
<dbReference type="InterPro" id="IPR000742">
    <property type="entry name" value="EGF"/>
</dbReference>
<dbReference type="FunFam" id="4.10.1080.10:FF:000001">
    <property type="entry name" value="Thrombospondin 3"/>
    <property type="match status" value="1"/>
</dbReference>
<dbReference type="SMART" id="SM00210">
    <property type="entry name" value="TSPN"/>
    <property type="match status" value="1"/>
</dbReference>
<evidence type="ECO:0000259" key="14">
    <source>
        <dbReference type="PROSITE" id="PS50184"/>
    </source>
</evidence>
<dbReference type="InterPro" id="IPR017897">
    <property type="entry name" value="Thrombospondin_3_rpt"/>
</dbReference>
<dbReference type="SMART" id="SM00214">
    <property type="entry name" value="VWC"/>
    <property type="match status" value="1"/>
</dbReference>
<dbReference type="Gene3D" id="4.10.1080.10">
    <property type="entry name" value="TSP type-3 repeat"/>
    <property type="match status" value="3"/>
</dbReference>
<dbReference type="GO" id="GO:0016525">
    <property type="term" value="P:negative regulation of angiogenesis"/>
    <property type="evidence" value="ECO:0007669"/>
    <property type="project" value="UniProtKB-ARBA"/>
</dbReference>
<dbReference type="Proteomes" id="UP000261620">
    <property type="component" value="Unplaced"/>
</dbReference>
<dbReference type="InterPro" id="IPR013320">
    <property type="entry name" value="ConA-like_dom_sf"/>
</dbReference>
<evidence type="ECO:0000256" key="6">
    <source>
        <dbReference type="ARBA" id="ARBA00022837"/>
    </source>
</evidence>
<dbReference type="InterPro" id="IPR008859">
    <property type="entry name" value="Thrombospondin_C"/>
</dbReference>
<dbReference type="PROSITE" id="PS50026">
    <property type="entry name" value="EGF_3"/>
    <property type="match status" value="2"/>
</dbReference>
<dbReference type="FunFam" id="2.60.120.200:FF:000009">
    <property type="entry name" value="Thrombospondin 1"/>
    <property type="match status" value="1"/>
</dbReference>
<dbReference type="PROSITE" id="PS50184">
    <property type="entry name" value="VWFC_2"/>
    <property type="match status" value="1"/>
</dbReference>
<dbReference type="GO" id="GO:0005576">
    <property type="term" value="C:extracellular region"/>
    <property type="evidence" value="ECO:0007669"/>
    <property type="project" value="InterPro"/>
</dbReference>
<comment type="similarity">
    <text evidence="1">Belongs to the thrombospondin family.</text>
</comment>
<keyword evidence="17" id="KW-1185">Reference proteome</keyword>
<evidence type="ECO:0000256" key="5">
    <source>
        <dbReference type="ARBA" id="ARBA00022737"/>
    </source>
</evidence>
<evidence type="ECO:0000256" key="1">
    <source>
        <dbReference type="ARBA" id="ARBA00009456"/>
    </source>
</evidence>
<dbReference type="Pfam" id="PF12947">
    <property type="entry name" value="EGF_3"/>
    <property type="match status" value="1"/>
</dbReference>
<feature type="domain" description="VWFC" evidence="14">
    <location>
        <begin position="237"/>
        <end position="294"/>
    </location>
</feature>
<dbReference type="Ensembl" id="ENSMMOT00000002312.1">
    <property type="protein sequence ID" value="ENSMMOP00000002272.1"/>
    <property type="gene ID" value="ENSMMOG00000001859.1"/>
</dbReference>
<dbReference type="SMART" id="SM00209">
    <property type="entry name" value="TSP1"/>
    <property type="match status" value="3"/>
</dbReference>
<dbReference type="FunFam" id="2.10.25.10:FF:000070">
    <property type="entry name" value="Thrombospondin 2"/>
    <property type="match status" value="1"/>
</dbReference>
<dbReference type="STRING" id="94237.ENSMMOP00000002272"/>
<evidence type="ECO:0000313" key="16">
    <source>
        <dbReference type="Ensembl" id="ENSMMOP00000002272.1"/>
    </source>
</evidence>
<feature type="domain" description="EGF-like" evidence="13">
    <location>
        <begin position="469"/>
        <end position="509"/>
    </location>
</feature>
<dbReference type="PANTHER" id="PTHR10199">
    <property type="entry name" value="THROMBOSPONDIN"/>
    <property type="match status" value="1"/>
</dbReference>
<dbReference type="InterPro" id="IPR036383">
    <property type="entry name" value="TSP1_rpt_sf"/>
</dbReference>
<dbReference type="SMART" id="SM00179">
    <property type="entry name" value="EGF_CA"/>
    <property type="match status" value="2"/>
</dbReference>
<keyword evidence="3" id="KW-0358">Heparin-binding</keyword>
<feature type="domain" description="TSP C-terminal" evidence="15">
    <location>
        <begin position="861"/>
        <end position="1075"/>
    </location>
</feature>
<dbReference type="InterPro" id="IPR001881">
    <property type="entry name" value="EGF-like_Ca-bd_dom"/>
</dbReference>
<feature type="domain" description="EGF-like" evidence="13">
    <location>
        <begin position="568"/>
        <end position="612"/>
    </location>
</feature>
<dbReference type="PRINTS" id="PR01705">
    <property type="entry name" value="TSP1REPEAT"/>
</dbReference>
<dbReference type="PROSITE" id="PS50092">
    <property type="entry name" value="TSP1"/>
    <property type="match status" value="3"/>
</dbReference>
<evidence type="ECO:0000256" key="3">
    <source>
        <dbReference type="ARBA" id="ARBA00022674"/>
    </source>
</evidence>
<feature type="repeat" description="TSP type-3" evidence="11">
    <location>
        <begin position="708"/>
        <end position="743"/>
    </location>
</feature>
<dbReference type="Pfam" id="PF05735">
    <property type="entry name" value="TSP_C"/>
    <property type="match status" value="1"/>
</dbReference>
<feature type="repeat" description="TSP type-3" evidence="11">
    <location>
        <begin position="822"/>
        <end position="857"/>
    </location>
</feature>
<dbReference type="PROSITE" id="PS51234">
    <property type="entry name" value="TSP3"/>
    <property type="match status" value="3"/>
</dbReference>
<dbReference type="SUPFAM" id="SSF49899">
    <property type="entry name" value="Concanavalin A-like lectins/glucanases"/>
    <property type="match status" value="2"/>
</dbReference>
<proteinExistence type="inferred from homology"/>
<evidence type="ECO:0000256" key="10">
    <source>
        <dbReference type="PROSITE-ProRule" id="PRU00076"/>
    </source>
</evidence>
<dbReference type="InterPro" id="IPR003367">
    <property type="entry name" value="Thrombospondin_3-like_rpt"/>
</dbReference>
<dbReference type="PROSITE" id="PS01186">
    <property type="entry name" value="EGF_2"/>
    <property type="match status" value="1"/>
</dbReference>
<dbReference type="InterPro" id="IPR048287">
    <property type="entry name" value="TSPN-like_N"/>
</dbReference>
<evidence type="ECO:0000256" key="8">
    <source>
        <dbReference type="ARBA" id="ARBA00023157"/>
    </source>
</evidence>
<feature type="chain" id="PRO_5018542673" evidence="12">
    <location>
        <begin position="17"/>
        <end position="1079"/>
    </location>
</feature>
<evidence type="ECO:0000256" key="9">
    <source>
        <dbReference type="ARBA" id="ARBA00023180"/>
    </source>
</evidence>
<keyword evidence="4 12" id="KW-0732">Signal</keyword>
<dbReference type="FunFam" id="2.20.100.10:FF:000004">
    <property type="entry name" value="Adhesion G protein-coupled receptor B2"/>
    <property type="match status" value="1"/>
</dbReference>
<evidence type="ECO:0000256" key="2">
    <source>
        <dbReference type="ARBA" id="ARBA00022536"/>
    </source>
</evidence>
<dbReference type="Pfam" id="PF00093">
    <property type="entry name" value="VWC"/>
    <property type="match status" value="1"/>
</dbReference>
<feature type="repeat" description="TSP type-3" evidence="11">
    <location>
        <begin position="649"/>
        <end position="684"/>
    </location>
</feature>
<dbReference type="SUPFAM" id="SSF57196">
    <property type="entry name" value="EGF/Laminin"/>
    <property type="match status" value="1"/>
</dbReference>
<dbReference type="GO" id="GO:0008201">
    <property type="term" value="F:heparin binding"/>
    <property type="evidence" value="ECO:0007669"/>
    <property type="project" value="UniProtKB-KW"/>
</dbReference>
<keyword evidence="6 11" id="KW-0106">Calcium</keyword>
<dbReference type="Pfam" id="PF02412">
    <property type="entry name" value="TSP_3"/>
    <property type="match status" value="5"/>
</dbReference>
<dbReference type="InterPro" id="IPR001007">
    <property type="entry name" value="VWF_dom"/>
</dbReference>
<dbReference type="AlphaFoldDB" id="A0A3Q3VU84"/>
<keyword evidence="9" id="KW-0325">Glycoprotein</keyword>
<evidence type="ECO:0000259" key="13">
    <source>
        <dbReference type="PROSITE" id="PS50026"/>
    </source>
</evidence>
<dbReference type="PROSITE" id="PS51236">
    <property type="entry name" value="TSP_CTER"/>
    <property type="match status" value="1"/>
</dbReference>
<accession>A0A3Q3VU84</accession>
<dbReference type="SUPFAM" id="SSF82895">
    <property type="entry name" value="TSP-1 type 1 repeat"/>
    <property type="match status" value="3"/>
</dbReference>
<dbReference type="GO" id="GO:0007155">
    <property type="term" value="P:cell adhesion"/>
    <property type="evidence" value="ECO:0007669"/>
    <property type="project" value="UniProtKB-KW"/>
</dbReference>
<comment type="caution">
    <text evidence="10">Lacks conserved residue(s) required for the propagation of feature annotation.</text>
</comment>
<dbReference type="Gene3D" id="2.20.100.10">
    <property type="entry name" value="Thrombospondin type-1 (TSP1) repeat"/>
    <property type="match status" value="3"/>
</dbReference>
<keyword evidence="7" id="KW-0130">Cell adhesion</keyword>
<dbReference type="FunFam" id="4.10.1080.10:FF:000004">
    <property type="entry name" value="Cartilage oligomeric matrix protein"/>
    <property type="match status" value="1"/>
</dbReference>
<dbReference type="GO" id="GO:0005509">
    <property type="term" value="F:calcium ion binding"/>
    <property type="evidence" value="ECO:0007669"/>
    <property type="project" value="UniProtKB-UniRule"/>
</dbReference>
<dbReference type="SMART" id="SM00181">
    <property type="entry name" value="EGF"/>
    <property type="match status" value="2"/>
</dbReference>
<dbReference type="InterPro" id="IPR000884">
    <property type="entry name" value="TSP1_rpt"/>
</dbReference>
<protein>
    <submittedName>
        <fullName evidence="16">Uncharacterized protein</fullName>
    </submittedName>
</protein>
<evidence type="ECO:0000256" key="11">
    <source>
        <dbReference type="PROSITE-ProRule" id="PRU00634"/>
    </source>
</evidence>
<evidence type="ECO:0000313" key="17">
    <source>
        <dbReference type="Proteomes" id="UP000261620"/>
    </source>
</evidence>
<dbReference type="InterPro" id="IPR028974">
    <property type="entry name" value="TSP_type-3_rpt"/>
</dbReference>
<keyword evidence="2 10" id="KW-0245">EGF-like domain</keyword>
<dbReference type="FunFam" id="2.10.25.10:FF:000025">
    <property type="entry name" value="Thrombospondin 3"/>
    <property type="match status" value="1"/>
</dbReference>
<name>A0A3Q3VU84_MOLML</name>
<dbReference type="SUPFAM" id="SSF57603">
    <property type="entry name" value="FnI-like domain"/>
    <property type="match status" value="1"/>
</dbReference>
<dbReference type="Gene3D" id="2.10.25.10">
    <property type="entry name" value="Laminin"/>
    <property type="match status" value="3"/>
</dbReference>
<reference evidence="16" key="1">
    <citation type="submission" date="2025-08" db="UniProtKB">
        <authorList>
            <consortium name="Ensembl"/>
        </authorList>
    </citation>
    <scope>IDENTIFICATION</scope>
</reference>
<dbReference type="Gene3D" id="2.60.120.200">
    <property type="match status" value="2"/>
</dbReference>
<evidence type="ECO:0000259" key="15">
    <source>
        <dbReference type="PROSITE" id="PS51236"/>
    </source>
</evidence>
<dbReference type="FunFam" id="2.20.100.10:FF:000007">
    <property type="entry name" value="Thrombospondin 1"/>
    <property type="match status" value="2"/>
</dbReference>